<evidence type="ECO:0000259" key="8">
    <source>
        <dbReference type="Pfam" id="PF15706"/>
    </source>
</evidence>
<dbReference type="InParanoid" id="T1FG37"/>
<comment type="similarity">
    <text evidence="2">Belongs to the TMEM132 family.</text>
</comment>
<gene>
    <name evidence="13" type="primary">20207786</name>
    <name evidence="12" type="ORF">HELRODRAFT_180628</name>
</gene>
<dbReference type="OrthoDB" id="10026202at2759"/>
<feature type="domain" description="Transmembrane protein family 132 fourth" evidence="9">
    <location>
        <begin position="1"/>
        <end position="45"/>
    </location>
</feature>
<dbReference type="EnsemblMetazoa" id="HelroT180628">
    <property type="protein sequence ID" value="HelroP180628"/>
    <property type="gene ID" value="HelroG180628"/>
</dbReference>
<feature type="compositionally biased region" description="Low complexity" evidence="6">
    <location>
        <begin position="746"/>
        <end position="768"/>
    </location>
</feature>
<dbReference type="Proteomes" id="UP000015101">
    <property type="component" value="Unassembled WGS sequence"/>
</dbReference>
<dbReference type="GO" id="GO:0016020">
    <property type="term" value="C:membrane"/>
    <property type="evidence" value="ECO:0007669"/>
    <property type="project" value="UniProtKB-SubCell"/>
</dbReference>
<evidence type="ECO:0000256" key="5">
    <source>
        <dbReference type="ARBA" id="ARBA00023136"/>
    </source>
</evidence>
<dbReference type="InterPro" id="IPR026307">
    <property type="entry name" value="TMEM132"/>
</dbReference>
<feature type="compositionally biased region" description="Low complexity" evidence="6">
    <location>
        <begin position="146"/>
        <end position="155"/>
    </location>
</feature>
<feature type="domain" description="Transmembrane protein TMEM132 sixth" evidence="11">
    <location>
        <begin position="323"/>
        <end position="434"/>
    </location>
</feature>
<feature type="region of interest" description="Disordered" evidence="6">
    <location>
        <begin position="509"/>
        <end position="539"/>
    </location>
</feature>
<organism evidence="13 14">
    <name type="scientific">Helobdella robusta</name>
    <name type="common">Californian leech</name>
    <dbReference type="NCBI Taxonomy" id="6412"/>
    <lineage>
        <taxon>Eukaryota</taxon>
        <taxon>Metazoa</taxon>
        <taxon>Spiralia</taxon>
        <taxon>Lophotrochozoa</taxon>
        <taxon>Annelida</taxon>
        <taxon>Clitellata</taxon>
        <taxon>Hirudinea</taxon>
        <taxon>Rhynchobdellida</taxon>
        <taxon>Glossiphoniidae</taxon>
        <taxon>Helobdella</taxon>
    </lineage>
</organism>
<feature type="compositionally biased region" description="Polar residues" evidence="6">
    <location>
        <begin position="897"/>
        <end position="934"/>
    </location>
</feature>
<dbReference type="InterPro" id="IPR031436">
    <property type="entry name" value="TMEM132_C"/>
</dbReference>
<feature type="compositionally biased region" description="Polar residues" evidence="6">
    <location>
        <begin position="726"/>
        <end position="745"/>
    </location>
</feature>
<reference evidence="14" key="1">
    <citation type="submission" date="2012-12" db="EMBL/GenBank/DDBJ databases">
        <authorList>
            <person name="Hellsten U."/>
            <person name="Grimwood J."/>
            <person name="Chapman J.A."/>
            <person name="Shapiro H."/>
            <person name="Aerts A."/>
            <person name="Otillar R.P."/>
            <person name="Terry A.Y."/>
            <person name="Boore J.L."/>
            <person name="Simakov O."/>
            <person name="Marletaz F."/>
            <person name="Cho S.-J."/>
            <person name="Edsinger-Gonzales E."/>
            <person name="Havlak P."/>
            <person name="Kuo D.-H."/>
            <person name="Larsson T."/>
            <person name="Lv J."/>
            <person name="Arendt D."/>
            <person name="Savage R."/>
            <person name="Osoegawa K."/>
            <person name="de Jong P."/>
            <person name="Lindberg D.R."/>
            <person name="Seaver E.C."/>
            <person name="Weisblat D.A."/>
            <person name="Putnam N.H."/>
            <person name="Grigoriev I.V."/>
            <person name="Rokhsar D.S."/>
        </authorList>
    </citation>
    <scope>NUCLEOTIDE SEQUENCE</scope>
</reference>
<feature type="compositionally biased region" description="Polar residues" evidence="6">
    <location>
        <begin position="200"/>
        <end position="209"/>
    </location>
</feature>
<dbReference type="InterPro" id="IPR055423">
    <property type="entry name" value="Ig_TMEM132_5th"/>
</dbReference>
<keyword evidence="14" id="KW-1185">Reference proteome</keyword>
<dbReference type="InterPro" id="IPR055424">
    <property type="entry name" value="Ig_TMEM132_6th"/>
</dbReference>
<feature type="region of interest" description="Disordered" evidence="6">
    <location>
        <begin position="584"/>
        <end position="609"/>
    </location>
</feature>
<feature type="region of interest" description="Disordered" evidence="6">
    <location>
        <begin position="724"/>
        <end position="816"/>
    </location>
</feature>
<feature type="region of interest" description="Disordered" evidence="6">
    <location>
        <begin position="140"/>
        <end position="227"/>
    </location>
</feature>
<evidence type="ECO:0000259" key="11">
    <source>
        <dbReference type="Pfam" id="PF23487"/>
    </source>
</evidence>
<dbReference type="RefSeq" id="XP_009028175.1">
    <property type="nucleotide sequence ID" value="XM_009029927.1"/>
</dbReference>
<dbReference type="KEGG" id="hro:HELRODRAFT_180628"/>
<feature type="domain" description="Transmembrane protein TMEM132 fifth" evidence="10">
    <location>
        <begin position="225"/>
        <end position="320"/>
    </location>
</feature>
<keyword evidence="3 7" id="KW-0812">Transmembrane</keyword>
<evidence type="ECO:0000313" key="12">
    <source>
        <dbReference type="EMBL" id="ESN93759.1"/>
    </source>
</evidence>
<dbReference type="EMBL" id="KB097594">
    <property type="protein sequence ID" value="ESN93759.1"/>
    <property type="molecule type" value="Genomic_DNA"/>
</dbReference>
<feature type="region of interest" description="Disordered" evidence="6">
    <location>
        <begin position="897"/>
        <end position="967"/>
    </location>
</feature>
<dbReference type="Pfam" id="PF16070">
    <property type="entry name" value="Ig_TMEM132_4th"/>
    <property type="match status" value="1"/>
</dbReference>
<feature type="domain" description="Transmembrane protein TMEM132 C-terminal" evidence="8">
    <location>
        <begin position="526"/>
        <end position="635"/>
    </location>
</feature>
<evidence type="ECO:0000256" key="3">
    <source>
        <dbReference type="ARBA" id="ARBA00022692"/>
    </source>
</evidence>
<evidence type="ECO:0000313" key="14">
    <source>
        <dbReference type="Proteomes" id="UP000015101"/>
    </source>
</evidence>
<evidence type="ECO:0000256" key="2">
    <source>
        <dbReference type="ARBA" id="ARBA00006166"/>
    </source>
</evidence>
<dbReference type="HOGENOM" id="CLU_293065_0_0_1"/>
<keyword evidence="4 7" id="KW-1133">Transmembrane helix</keyword>
<evidence type="ECO:0000259" key="10">
    <source>
        <dbReference type="Pfam" id="PF23486"/>
    </source>
</evidence>
<dbReference type="EMBL" id="AMQM01007293">
    <property type="status" value="NOT_ANNOTATED_CDS"/>
    <property type="molecule type" value="Genomic_DNA"/>
</dbReference>
<evidence type="ECO:0000256" key="7">
    <source>
        <dbReference type="SAM" id="Phobius"/>
    </source>
</evidence>
<protein>
    <recommendedName>
        <fullName evidence="15">Transmembrane protein 132E</fullName>
    </recommendedName>
</protein>
<feature type="compositionally biased region" description="Polar residues" evidence="6">
    <location>
        <begin position="955"/>
        <end position="967"/>
    </location>
</feature>
<comment type="subcellular location">
    <subcellularLocation>
        <location evidence="1">Membrane</location>
        <topology evidence="1">Single-pass type I membrane protein</topology>
    </subcellularLocation>
</comment>
<dbReference type="PANTHER" id="PTHR13388">
    <property type="entry name" value="DETONATOR, ISOFORM E"/>
    <property type="match status" value="1"/>
</dbReference>
<name>T1FG37_HELRO</name>
<dbReference type="PANTHER" id="PTHR13388:SF11">
    <property type="entry name" value="DETONATOR, ISOFORM E"/>
    <property type="match status" value="1"/>
</dbReference>
<feature type="transmembrane region" description="Helical" evidence="7">
    <location>
        <begin position="554"/>
        <end position="579"/>
    </location>
</feature>
<dbReference type="Pfam" id="PF15706">
    <property type="entry name" value="TMEM132_C"/>
    <property type="match status" value="1"/>
</dbReference>
<proteinExistence type="inferred from homology"/>
<dbReference type="STRING" id="6412.T1FG37"/>
<evidence type="ECO:0008006" key="15">
    <source>
        <dbReference type="Google" id="ProtNLM"/>
    </source>
</evidence>
<feature type="compositionally biased region" description="Polar residues" evidence="6">
    <location>
        <begin position="509"/>
        <end position="528"/>
    </location>
</feature>
<sequence>MVNMAVITGKTQNYTLKIFSVTPAGRVDDVTSYTTCHSSDQDVVKRNTQTPTQNVQRAYKVNEGMYNPIQLCLAPLVTETCARVYLDGSETSSHHSVSVITKFGKHTKFLYFRVWRPNIPITLTVSDSILNQVRGWRVPKKEFNSDDNNNNKGKSQTNRRAADFGILSDKESPFDENYSSNEDVEIDNTGSDLPFRHHNSQSIRQTNTPPEHGGGSGGSYHHSHSSSHQLMSCETRFQSAVVEVFATFSVPQDQYLVNNQVRFRITDLVIDRISIGNRGVASLTGNIVEGSAPGVTNVQVKSSTGSLIGSVQIEVTTDKVNIESIRSNVITGLSLQVSSHLDLRGAIVARLTKSSEFKKKYQEATLEMTLNYDDGTSLPLHHIPERDVLFTIDVLDDQLIAVKHAHPFYSPRFLVLKPGQGDLIKLTLESSPHCFRKKPRLLAIGHVYVDADLANDEEEEEFEVGGALNHVNQTLETVEKGVAHINLSYDGLVISAGTTPNREFNRKMNQADASNSPTGNQQSKFHQTNSNNNNNGYSQHPPSLHASALTPLEIGMYTLLAVFCLAVFIFIINCAFFMAKHRRKNDSNSPRKNLASNRKLSSGIPKRKDGTVAATTAAVGAAANCSPDWVWIGREILERNAIDTACQRALMPNEKFNNNNNNNNINIINNINNNINNVDGSDNNNNNNNNNSSYNMNDNNNTNDLNIYNNDGIRCFGEAGLIGQQPGDNNNCRNNTTTLQRNSNYNNAPLSTSSATTTATTNVASNDNSPPPLTSPSPFASKFNPNTNHYRDCYDDDDDDVNNGGQDDDDDDEDVDSSCEIVSRDELEPRLVDLARNCKRSKRRVVDGEESSANQKSLRTKVKCIKNPENRFQTPSSQPPFIFNNSINHITDINSHQIQQPQPATTSRTTPPLYNSSNSSHHQRYTPPSQQHHFPNNLVKPLSPRPSLPHKFLSNKPTTQLTNSTLNEKQRLNNIQSENMMKVGSSGKNGLERGLKKPEGDIGYCNSGSSDVEWDCVALGVPPDELSEYFDNLKESIA</sequence>
<reference evidence="12 14" key="2">
    <citation type="journal article" date="2013" name="Nature">
        <title>Insights into bilaterian evolution from three spiralian genomes.</title>
        <authorList>
            <person name="Simakov O."/>
            <person name="Marletaz F."/>
            <person name="Cho S.J."/>
            <person name="Edsinger-Gonzales E."/>
            <person name="Havlak P."/>
            <person name="Hellsten U."/>
            <person name="Kuo D.H."/>
            <person name="Larsson T."/>
            <person name="Lv J."/>
            <person name="Arendt D."/>
            <person name="Savage R."/>
            <person name="Osoegawa K."/>
            <person name="de Jong P."/>
            <person name="Grimwood J."/>
            <person name="Chapman J.A."/>
            <person name="Shapiro H."/>
            <person name="Aerts A."/>
            <person name="Otillar R.P."/>
            <person name="Terry A.Y."/>
            <person name="Boore J.L."/>
            <person name="Grigoriev I.V."/>
            <person name="Lindberg D.R."/>
            <person name="Seaver E.C."/>
            <person name="Weisblat D.A."/>
            <person name="Putnam N.H."/>
            <person name="Rokhsar D.S."/>
        </authorList>
    </citation>
    <scope>NUCLEOTIDE SEQUENCE</scope>
</reference>
<evidence type="ECO:0000256" key="1">
    <source>
        <dbReference type="ARBA" id="ARBA00004479"/>
    </source>
</evidence>
<feature type="compositionally biased region" description="Polar residues" evidence="6">
    <location>
        <begin position="587"/>
        <end position="600"/>
    </location>
</feature>
<feature type="region of interest" description="Disordered" evidence="6">
    <location>
        <begin position="678"/>
        <end position="703"/>
    </location>
</feature>
<dbReference type="GeneID" id="20207786"/>
<keyword evidence="5 7" id="KW-0472">Membrane</keyword>
<dbReference type="InterPro" id="IPR031437">
    <property type="entry name" value="Ig_TMEM132_4th"/>
</dbReference>
<dbReference type="Pfam" id="PF23486">
    <property type="entry name" value="Ig_TMEM132_5th"/>
    <property type="match status" value="1"/>
</dbReference>
<dbReference type="AlphaFoldDB" id="T1FG37"/>
<accession>T1FG37</accession>
<evidence type="ECO:0000256" key="4">
    <source>
        <dbReference type="ARBA" id="ARBA00022989"/>
    </source>
</evidence>
<dbReference type="eggNOG" id="KOG4789">
    <property type="taxonomic scope" value="Eukaryota"/>
</dbReference>
<dbReference type="CTD" id="20207786"/>
<dbReference type="Pfam" id="PF23487">
    <property type="entry name" value="Ig_TMEM132_6th"/>
    <property type="match status" value="1"/>
</dbReference>
<feature type="compositionally biased region" description="Acidic residues" evidence="6">
    <location>
        <begin position="794"/>
        <end position="816"/>
    </location>
</feature>
<reference evidence="13" key="3">
    <citation type="submission" date="2015-06" db="UniProtKB">
        <authorList>
            <consortium name="EnsemblMetazoa"/>
        </authorList>
    </citation>
    <scope>IDENTIFICATION</scope>
</reference>
<evidence type="ECO:0000259" key="9">
    <source>
        <dbReference type="Pfam" id="PF16070"/>
    </source>
</evidence>
<evidence type="ECO:0000256" key="6">
    <source>
        <dbReference type="SAM" id="MobiDB-lite"/>
    </source>
</evidence>
<evidence type="ECO:0000313" key="13">
    <source>
        <dbReference type="EnsemblMetazoa" id="HelroP180628"/>
    </source>
</evidence>